<sequence length="334" mass="37434">MFSSEEETIQKFDPNSELTFSTLVTLVENGYVFDDALQDKAVDLMKGLEKDLTAEKSLAEKLFAALVPSSTASLYGFGDSICILLSCPYPKIVGAAMSDVSLTFVEWSQHNRMRLVKTDLVSKILSALRPHLLPIWGNEQVFQDLIWVLNFSLELGHPDYLEENKITRSSDMHNHYAFIFEKVLQPSSEYLVFLCQNRSRFTSENTFTSIVNIMAQIVTTSPFHAPALDFVLESPITFAVPSLLSSSDWETTQLGFVITNDTSLPLWKKHSRKVVESGKQIFGSLFSEGYGDTLEQMMLKVADSQFGGMTVEHSLSIARQLGGNVKTMKKTGRR</sequence>
<dbReference type="Proteomes" id="UP001281761">
    <property type="component" value="Unassembled WGS sequence"/>
</dbReference>
<dbReference type="EMBL" id="JARBJD010000450">
    <property type="protein sequence ID" value="KAK2941928.1"/>
    <property type="molecule type" value="Genomic_DNA"/>
</dbReference>
<protein>
    <submittedName>
        <fullName evidence="1">Uncharacterized protein</fullName>
    </submittedName>
</protein>
<evidence type="ECO:0000313" key="2">
    <source>
        <dbReference type="Proteomes" id="UP001281761"/>
    </source>
</evidence>
<gene>
    <name evidence="1" type="ORF">BLNAU_23164</name>
</gene>
<proteinExistence type="predicted"/>
<evidence type="ECO:0000313" key="1">
    <source>
        <dbReference type="EMBL" id="KAK2941928.1"/>
    </source>
</evidence>
<name>A0ABQ9WRH4_9EUKA</name>
<comment type="caution">
    <text evidence="1">The sequence shown here is derived from an EMBL/GenBank/DDBJ whole genome shotgun (WGS) entry which is preliminary data.</text>
</comment>
<accession>A0ABQ9WRH4</accession>
<keyword evidence="2" id="KW-1185">Reference proteome</keyword>
<organism evidence="1 2">
    <name type="scientific">Blattamonas nauphoetae</name>
    <dbReference type="NCBI Taxonomy" id="2049346"/>
    <lineage>
        <taxon>Eukaryota</taxon>
        <taxon>Metamonada</taxon>
        <taxon>Preaxostyla</taxon>
        <taxon>Oxymonadida</taxon>
        <taxon>Blattamonas</taxon>
    </lineage>
</organism>
<reference evidence="1 2" key="1">
    <citation type="journal article" date="2022" name="bioRxiv">
        <title>Genomics of Preaxostyla Flagellates Illuminates Evolutionary Transitions and the Path Towards Mitochondrial Loss.</title>
        <authorList>
            <person name="Novak L.V.F."/>
            <person name="Treitli S.C."/>
            <person name="Pyrih J."/>
            <person name="Halakuc P."/>
            <person name="Pipaliya S.V."/>
            <person name="Vacek V."/>
            <person name="Brzon O."/>
            <person name="Soukal P."/>
            <person name="Eme L."/>
            <person name="Dacks J.B."/>
            <person name="Karnkowska A."/>
            <person name="Elias M."/>
            <person name="Hampl V."/>
        </authorList>
    </citation>
    <scope>NUCLEOTIDE SEQUENCE [LARGE SCALE GENOMIC DNA]</scope>
    <source>
        <strain evidence="1">NAU3</strain>
        <tissue evidence="1">Gut</tissue>
    </source>
</reference>